<protein>
    <submittedName>
        <fullName evidence="5">Dynactin subunit 3</fullName>
    </submittedName>
</protein>
<dbReference type="Proteomes" id="UP000274756">
    <property type="component" value="Unassembled WGS sequence"/>
</dbReference>
<organism evidence="3 5">
    <name type="scientific">Dracunculus medinensis</name>
    <name type="common">Guinea worm</name>
    <dbReference type="NCBI Taxonomy" id="318479"/>
    <lineage>
        <taxon>Eukaryota</taxon>
        <taxon>Metazoa</taxon>
        <taxon>Ecdysozoa</taxon>
        <taxon>Nematoda</taxon>
        <taxon>Chromadorea</taxon>
        <taxon>Rhabditida</taxon>
        <taxon>Spirurina</taxon>
        <taxon>Dracunculoidea</taxon>
        <taxon>Dracunculidae</taxon>
        <taxon>Dracunculus</taxon>
    </lineage>
</organism>
<gene>
    <name evidence="2" type="ORF">DME_LOCUS4128</name>
</gene>
<evidence type="ECO:0000313" key="4">
    <source>
        <dbReference type="Proteomes" id="UP000274756"/>
    </source>
</evidence>
<sequence>MESLVERLTAVEGRLGLPPITKSNQNLSRKLSSLQKRLSDNGYGFILKIPPKQIQKVYNFSNKLDECITRDEKERAIEFGYDRMMEFIRLISEFQKGSEVVLNSVQLATVTDHKPALEVAENELKETANDVSALCSEILELKQNFIRILNELQLQVKDWEIAIEELEKLQNQNQME</sequence>
<evidence type="ECO:0000313" key="2">
    <source>
        <dbReference type="EMBL" id="VDN54155.1"/>
    </source>
</evidence>
<reference evidence="2 4" key="2">
    <citation type="submission" date="2018-11" db="EMBL/GenBank/DDBJ databases">
        <authorList>
            <consortium name="Pathogen Informatics"/>
        </authorList>
    </citation>
    <scope>NUCLEOTIDE SEQUENCE [LARGE SCALE GENOMIC DNA]</scope>
</reference>
<name>A0A0N4URP0_DRAME</name>
<evidence type="ECO:0000313" key="3">
    <source>
        <dbReference type="Proteomes" id="UP000038040"/>
    </source>
</evidence>
<dbReference type="AlphaFoldDB" id="A0A0N4URP0"/>
<dbReference type="OrthoDB" id="5788161at2759"/>
<accession>A0A0N4URP0</accession>
<dbReference type="Proteomes" id="UP000038040">
    <property type="component" value="Unplaced"/>
</dbReference>
<dbReference type="WBParaSite" id="DME_0001072201-mRNA-1">
    <property type="protein sequence ID" value="DME_0001072201-mRNA-1"/>
    <property type="gene ID" value="DME_0001072201"/>
</dbReference>
<proteinExistence type="predicted"/>
<dbReference type="STRING" id="318479.A0A0N4URP0"/>
<feature type="coiled-coil region" evidence="1">
    <location>
        <begin position="117"/>
        <end position="176"/>
    </location>
</feature>
<reference evidence="5" key="1">
    <citation type="submission" date="2017-02" db="UniProtKB">
        <authorList>
            <consortium name="WormBaseParasite"/>
        </authorList>
    </citation>
    <scope>IDENTIFICATION</scope>
</reference>
<keyword evidence="4" id="KW-1185">Reference proteome</keyword>
<evidence type="ECO:0000313" key="5">
    <source>
        <dbReference type="WBParaSite" id="DME_0001072201-mRNA-1"/>
    </source>
</evidence>
<evidence type="ECO:0000256" key="1">
    <source>
        <dbReference type="SAM" id="Coils"/>
    </source>
</evidence>
<dbReference type="EMBL" id="UYYG01000315">
    <property type="protein sequence ID" value="VDN54155.1"/>
    <property type="molecule type" value="Genomic_DNA"/>
</dbReference>
<keyword evidence="1" id="KW-0175">Coiled coil</keyword>